<evidence type="ECO:0000313" key="2">
    <source>
        <dbReference type="Proteomes" id="UP000078541"/>
    </source>
</evidence>
<reference evidence="1 2" key="1">
    <citation type="submission" date="2016-03" db="EMBL/GenBank/DDBJ databases">
        <title>Trachymyrmex septentrionalis WGS genome.</title>
        <authorList>
            <person name="Nygaard S."/>
            <person name="Hu H."/>
            <person name="Boomsma J."/>
            <person name="Zhang G."/>
        </authorList>
    </citation>
    <scope>NUCLEOTIDE SEQUENCE [LARGE SCALE GENOMIC DNA]</scope>
    <source>
        <strain evidence="1">Tsep2-gDNA-1</strain>
        <tissue evidence="1">Whole body</tissue>
    </source>
</reference>
<accession>A0A151JW61</accession>
<organism evidence="1 2">
    <name type="scientific">Trachymyrmex septentrionalis</name>
    <dbReference type="NCBI Taxonomy" id="34720"/>
    <lineage>
        <taxon>Eukaryota</taxon>
        <taxon>Metazoa</taxon>
        <taxon>Ecdysozoa</taxon>
        <taxon>Arthropoda</taxon>
        <taxon>Hexapoda</taxon>
        <taxon>Insecta</taxon>
        <taxon>Pterygota</taxon>
        <taxon>Neoptera</taxon>
        <taxon>Endopterygota</taxon>
        <taxon>Hymenoptera</taxon>
        <taxon>Apocrita</taxon>
        <taxon>Aculeata</taxon>
        <taxon>Formicoidea</taxon>
        <taxon>Formicidae</taxon>
        <taxon>Myrmicinae</taxon>
        <taxon>Trachymyrmex</taxon>
    </lineage>
</organism>
<evidence type="ECO:0000313" key="1">
    <source>
        <dbReference type="EMBL" id="KYN38437.1"/>
    </source>
</evidence>
<protein>
    <submittedName>
        <fullName evidence="1">Uncharacterized protein</fullName>
    </submittedName>
</protein>
<proteinExistence type="predicted"/>
<keyword evidence="2" id="KW-1185">Reference proteome</keyword>
<sequence>MSEDLQTLLMAQSDIHGRMTRSVSNLKKLGAASITLHAVETRIVLLDRLWAKFEAQHELIRAQEAFDKSEYSSTGFTDSAEMTYVEQ</sequence>
<gene>
    <name evidence="1" type="ORF">ALC56_07191</name>
</gene>
<dbReference type="AlphaFoldDB" id="A0A151JW61"/>
<dbReference type="Proteomes" id="UP000078541">
    <property type="component" value="Unassembled WGS sequence"/>
</dbReference>
<dbReference type="EMBL" id="KQ981671">
    <property type="protein sequence ID" value="KYN38437.1"/>
    <property type="molecule type" value="Genomic_DNA"/>
</dbReference>
<name>A0A151JW61_9HYME</name>